<evidence type="ECO:0000313" key="4">
    <source>
        <dbReference type="Proteomes" id="UP000247099"/>
    </source>
</evidence>
<protein>
    <recommendedName>
        <fullName evidence="5">Cadherin-like beta sandwich domain-containing protein</fullName>
    </recommendedName>
</protein>
<evidence type="ECO:0008006" key="5">
    <source>
        <dbReference type="Google" id="ProtNLM"/>
    </source>
</evidence>
<dbReference type="RefSeq" id="WP_146209177.1">
    <property type="nucleotide sequence ID" value="NZ_QHJQ01000001.1"/>
</dbReference>
<proteinExistence type="predicted"/>
<evidence type="ECO:0000313" key="3">
    <source>
        <dbReference type="EMBL" id="PXA05324.1"/>
    </source>
</evidence>
<dbReference type="AlphaFoldDB" id="A0A317ZHY7"/>
<evidence type="ECO:0000256" key="1">
    <source>
        <dbReference type="SAM" id="MobiDB-lite"/>
    </source>
</evidence>
<dbReference type="InParanoid" id="A0A317ZHY7"/>
<keyword evidence="4" id="KW-1185">Reference proteome</keyword>
<feature type="region of interest" description="Disordered" evidence="1">
    <location>
        <begin position="387"/>
        <end position="406"/>
    </location>
</feature>
<sequence length="406" mass="43420">MKNRLQSYFCVRYNWILAALLVLSSTCQLVAEEADGGKDNPCLEPDINDPDDPRPTPDHVWADWDQCEWVIPVELSPAASQGYPNGAADIHPDICLNAQSEYTTTKYDVSIGLDPENSTASVSVESGDVSVSPNSVSDGDTITVTGNSTDPYEIKVSLTHDGTTYEETYSGTVFEFKFDDSVSSTDSGPKDNTSNGSYDVSDFKASSVSGAEDVKEGAFMSQNYLLTVITEPSNSFDGSVEASAKLEHNWDAIGSLVKSYVDGSGGASLSVGYGPVSASLSAASSEDLIAGLAVGVKIYVEDEQLVWTKDVWSYDTKDKIVSFPDPFDTFANSETGSNSPSDIKRDYDVGSGNGYNLRVQVGISASTNDEKKSGELKGAGVIENSYITGEDPTSSFEEDDGVFDIQ</sequence>
<name>A0A317ZHY7_9BACT</name>
<reference evidence="3 4" key="1">
    <citation type="submission" date="2018-05" db="EMBL/GenBank/DDBJ databases">
        <title>Coraliomargarita sinensis sp. nov., isolated from a marine solar saltern.</title>
        <authorList>
            <person name="Zhou L.Y."/>
        </authorList>
    </citation>
    <scope>NUCLEOTIDE SEQUENCE [LARGE SCALE GENOMIC DNA]</scope>
    <source>
        <strain evidence="3 4">WN38</strain>
    </source>
</reference>
<comment type="caution">
    <text evidence="3">The sequence shown here is derived from an EMBL/GenBank/DDBJ whole genome shotgun (WGS) entry which is preliminary data.</text>
</comment>
<feature type="region of interest" description="Disordered" evidence="1">
    <location>
        <begin position="126"/>
        <end position="145"/>
    </location>
</feature>
<feature type="signal peptide" evidence="2">
    <location>
        <begin position="1"/>
        <end position="31"/>
    </location>
</feature>
<gene>
    <name evidence="3" type="ORF">DDZ13_00215</name>
</gene>
<feature type="chain" id="PRO_5016355200" description="Cadherin-like beta sandwich domain-containing protein" evidence="2">
    <location>
        <begin position="32"/>
        <end position="406"/>
    </location>
</feature>
<feature type="compositionally biased region" description="Acidic residues" evidence="1">
    <location>
        <begin position="396"/>
        <end position="406"/>
    </location>
</feature>
<dbReference type="EMBL" id="QHJQ01000001">
    <property type="protein sequence ID" value="PXA05324.1"/>
    <property type="molecule type" value="Genomic_DNA"/>
</dbReference>
<organism evidence="3 4">
    <name type="scientific">Coraliomargarita sinensis</name>
    <dbReference type="NCBI Taxonomy" id="2174842"/>
    <lineage>
        <taxon>Bacteria</taxon>
        <taxon>Pseudomonadati</taxon>
        <taxon>Verrucomicrobiota</taxon>
        <taxon>Opitutia</taxon>
        <taxon>Puniceicoccales</taxon>
        <taxon>Coraliomargaritaceae</taxon>
        <taxon>Coraliomargarita</taxon>
    </lineage>
</organism>
<feature type="compositionally biased region" description="Polar residues" evidence="1">
    <location>
        <begin position="133"/>
        <end position="145"/>
    </location>
</feature>
<accession>A0A317ZHY7</accession>
<keyword evidence="2" id="KW-0732">Signal</keyword>
<evidence type="ECO:0000256" key="2">
    <source>
        <dbReference type="SAM" id="SignalP"/>
    </source>
</evidence>
<dbReference type="Proteomes" id="UP000247099">
    <property type="component" value="Unassembled WGS sequence"/>
</dbReference>